<sequence>MLDAMVFAIRRLVCELDGRMFPGEAPQFPTVSHREVLTRQPDYYCPMAMPLDVLIRSRDETPLRRAALNLNLAFGPRDYPHYLVWERSASRNPVIIRRILDPLASDDALCAAEGVEIARWFLANVKVPEGKQNDPGVVEQIREAMEAARAARVSLAWQV</sequence>
<dbReference type="EMBL" id="NWTC01000003">
    <property type="protein sequence ID" value="PDT49210.1"/>
    <property type="molecule type" value="Genomic_DNA"/>
</dbReference>
<protein>
    <submittedName>
        <fullName evidence="1">Uncharacterized protein</fullName>
    </submittedName>
</protein>
<dbReference type="AlphaFoldDB" id="A0A2A6M3S7"/>
<comment type="caution">
    <text evidence="1">The sequence shown here is derived from an EMBL/GenBank/DDBJ whole genome shotgun (WGS) entry which is preliminary data.</text>
</comment>
<dbReference type="Proteomes" id="UP000220353">
    <property type="component" value="Unassembled WGS sequence"/>
</dbReference>
<evidence type="ECO:0000313" key="1">
    <source>
        <dbReference type="EMBL" id="PDT49210.1"/>
    </source>
</evidence>
<dbReference type="RefSeq" id="WP_037433438.1">
    <property type="nucleotide sequence ID" value="NZ_JBGBZV010000002.1"/>
</dbReference>
<accession>A0A2A6M3S7</accession>
<organism evidence="1 2">
    <name type="scientific">Rhizobium fredii</name>
    <name type="common">Sinorhizobium fredii</name>
    <dbReference type="NCBI Taxonomy" id="380"/>
    <lineage>
        <taxon>Bacteria</taxon>
        <taxon>Pseudomonadati</taxon>
        <taxon>Pseudomonadota</taxon>
        <taxon>Alphaproteobacteria</taxon>
        <taxon>Hyphomicrobiales</taxon>
        <taxon>Rhizobiaceae</taxon>
        <taxon>Sinorhizobium/Ensifer group</taxon>
        <taxon>Sinorhizobium</taxon>
    </lineage>
</organism>
<reference evidence="1 2" key="1">
    <citation type="submission" date="2017-09" db="EMBL/GenBank/DDBJ databases">
        <title>Comparative genomics of rhizobia isolated from Phaseolus vulgaris in China.</title>
        <authorList>
            <person name="Tong W."/>
        </authorList>
    </citation>
    <scope>NUCLEOTIDE SEQUENCE [LARGE SCALE GENOMIC DNA]</scope>
    <source>
        <strain evidence="1 2">PCH1</strain>
    </source>
</reference>
<gene>
    <name evidence="1" type="ORF">CO661_04865</name>
</gene>
<evidence type="ECO:0000313" key="2">
    <source>
        <dbReference type="Proteomes" id="UP000220353"/>
    </source>
</evidence>
<name>A0A2A6M3S7_RHIFR</name>
<proteinExistence type="predicted"/>